<dbReference type="GeneID" id="303366804"/>
<keyword evidence="3" id="KW-1005">Bacterial flagellum biogenesis</keyword>
<keyword evidence="5" id="KW-0966">Cell projection</keyword>
<comment type="similarity">
    <text evidence="1">Belongs to the FlgD family.</text>
</comment>
<proteinExistence type="inferred from homology"/>
<dbReference type="AlphaFoldDB" id="A0A1T4LH28"/>
<dbReference type="NCBIfam" id="NF007197">
    <property type="entry name" value="PRK09618.1"/>
    <property type="match status" value="1"/>
</dbReference>
<dbReference type="RefSeq" id="WP_078930449.1">
    <property type="nucleotide sequence ID" value="NZ_CAMCOW010000055.1"/>
</dbReference>
<dbReference type="EMBL" id="FUXC01000002">
    <property type="protein sequence ID" value="SJZ54092.1"/>
    <property type="molecule type" value="Genomic_DNA"/>
</dbReference>
<organism evidence="5 6">
    <name type="scientific">Treponema berlinense</name>
    <dbReference type="NCBI Taxonomy" id="225004"/>
    <lineage>
        <taxon>Bacteria</taxon>
        <taxon>Pseudomonadati</taxon>
        <taxon>Spirochaetota</taxon>
        <taxon>Spirochaetia</taxon>
        <taxon>Spirochaetales</taxon>
        <taxon>Treponemataceae</taxon>
        <taxon>Treponema</taxon>
    </lineage>
</organism>
<reference evidence="5 6" key="1">
    <citation type="submission" date="2017-02" db="EMBL/GenBank/DDBJ databases">
        <authorList>
            <person name="Peterson S.W."/>
        </authorList>
    </citation>
    <scope>NUCLEOTIDE SEQUENCE [LARGE SCALE GENOMIC DNA]</scope>
    <source>
        <strain evidence="5 6">ATCC BAA-909</strain>
    </source>
</reference>
<evidence type="ECO:0000256" key="2">
    <source>
        <dbReference type="ARBA" id="ARBA00016013"/>
    </source>
</evidence>
<comment type="function">
    <text evidence="4">Required for flagellar hook formation. May act as a scaffolding protein.</text>
</comment>
<sequence>MSFTTTMNATEKFQTQNAVDSFNKTLTVNGRKTSNELGKDDFLKILIAQLSNQDPTNPLENTDFIAQMAQFSSLEQMTNMSQGFEKMAGLINSSEAQSMLGKTVEVEAGDVAVKGQVEAATRGSQPQVLVNGMYYSMDKIKAIYGI</sequence>
<evidence type="ECO:0000256" key="4">
    <source>
        <dbReference type="ARBA" id="ARBA00024746"/>
    </source>
</evidence>
<dbReference type="Pfam" id="PF03963">
    <property type="entry name" value="FlgD"/>
    <property type="match status" value="1"/>
</dbReference>
<protein>
    <recommendedName>
        <fullName evidence="2">Basal-body rod modification protein FlgD</fullName>
    </recommendedName>
</protein>
<dbReference type="STRING" id="225004.SAMN02745152_00534"/>
<keyword evidence="5" id="KW-0969">Cilium</keyword>
<name>A0A1T4LH28_9SPIR</name>
<evidence type="ECO:0000256" key="1">
    <source>
        <dbReference type="ARBA" id="ARBA00010577"/>
    </source>
</evidence>
<keyword evidence="5" id="KW-0282">Flagellum</keyword>
<accession>A0A1T4LH28</accession>
<keyword evidence="6" id="KW-1185">Reference proteome</keyword>
<evidence type="ECO:0000313" key="6">
    <source>
        <dbReference type="Proteomes" id="UP000190395"/>
    </source>
</evidence>
<gene>
    <name evidence="5" type="ORF">SAMN02745152_00534</name>
</gene>
<dbReference type="GO" id="GO:0044781">
    <property type="term" value="P:bacterial-type flagellum organization"/>
    <property type="evidence" value="ECO:0007669"/>
    <property type="project" value="UniProtKB-KW"/>
</dbReference>
<dbReference type="OrthoDB" id="280334at2"/>
<dbReference type="InterPro" id="IPR005648">
    <property type="entry name" value="FlgD"/>
</dbReference>
<evidence type="ECO:0000256" key="3">
    <source>
        <dbReference type="ARBA" id="ARBA00022795"/>
    </source>
</evidence>
<evidence type="ECO:0000313" key="5">
    <source>
        <dbReference type="EMBL" id="SJZ54092.1"/>
    </source>
</evidence>
<dbReference type="Proteomes" id="UP000190395">
    <property type="component" value="Unassembled WGS sequence"/>
</dbReference>